<feature type="transmembrane region" description="Helical" evidence="6">
    <location>
        <begin position="62"/>
        <end position="82"/>
    </location>
</feature>
<evidence type="ECO:0000256" key="5">
    <source>
        <dbReference type="ARBA" id="ARBA00023136"/>
    </source>
</evidence>
<dbReference type="KEGG" id="ccho:CCHOA_09360"/>
<sequence>MAHSTLSTAPDSVPEYYFGRIPRTLVRKIVNFTLVGVVGAVCDYGSRFVMLALGVPPFVARGGSYIVGSTVAYYLNSFFTFSGDRSAKEKSRAAVSYVVCFCLAVLVDAAVRHGVPQLPYLYTWSWVASQAVATITNFLLQNLWVFQAGKAQPKPAHS</sequence>
<keyword evidence="3 6" id="KW-0812">Transmembrane</keyword>
<evidence type="ECO:0000256" key="2">
    <source>
        <dbReference type="ARBA" id="ARBA00009399"/>
    </source>
</evidence>
<keyword evidence="5 6" id="KW-0472">Membrane</keyword>
<evidence type="ECO:0000313" key="8">
    <source>
        <dbReference type="EMBL" id="AZA14255.1"/>
    </source>
</evidence>
<feature type="transmembrane region" description="Helical" evidence="6">
    <location>
        <begin position="29"/>
        <end position="50"/>
    </location>
</feature>
<feature type="transmembrane region" description="Helical" evidence="6">
    <location>
        <begin position="121"/>
        <end position="140"/>
    </location>
</feature>
<proteinExistence type="inferred from homology"/>
<comment type="subcellular location">
    <subcellularLocation>
        <location evidence="1">Membrane</location>
        <topology evidence="1">Multi-pass membrane protein</topology>
    </subcellularLocation>
</comment>
<dbReference type="InterPro" id="IPR007267">
    <property type="entry name" value="GtrA_DPMS_TM"/>
</dbReference>
<evidence type="ECO:0000256" key="1">
    <source>
        <dbReference type="ARBA" id="ARBA00004141"/>
    </source>
</evidence>
<reference evidence="8 9" key="1">
    <citation type="submission" date="2018-11" db="EMBL/GenBank/DDBJ databases">
        <authorList>
            <person name="Kleinhagauer T."/>
            <person name="Glaeser S.P."/>
            <person name="Spergser J."/>
            <person name="Ruckert C."/>
            <person name="Kaempfer P."/>
            <person name="Busse H.-J."/>
        </authorList>
    </citation>
    <scope>NUCLEOTIDE SEQUENCE [LARGE SCALE GENOMIC DNA]</scope>
    <source>
        <strain evidence="8 9">200CH</strain>
    </source>
</reference>
<name>A0A3G6J826_9CORY</name>
<organism evidence="8 9">
    <name type="scientific">Corynebacterium choanae</name>
    <dbReference type="NCBI Taxonomy" id="1862358"/>
    <lineage>
        <taxon>Bacteria</taxon>
        <taxon>Bacillati</taxon>
        <taxon>Actinomycetota</taxon>
        <taxon>Actinomycetes</taxon>
        <taxon>Mycobacteriales</taxon>
        <taxon>Corynebacteriaceae</taxon>
        <taxon>Corynebacterium</taxon>
    </lineage>
</organism>
<dbReference type="EMBL" id="CP033896">
    <property type="protein sequence ID" value="AZA14255.1"/>
    <property type="molecule type" value="Genomic_DNA"/>
</dbReference>
<accession>A0A3G6J826</accession>
<keyword evidence="9" id="KW-1185">Reference proteome</keyword>
<evidence type="ECO:0000256" key="3">
    <source>
        <dbReference type="ARBA" id="ARBA00022692"/>
    </source>
</evidence>
<dbReference type="OrthoDB" id="3828151at2"/>
<feature type="transmembrane region" description="Helical" evidence="6">
    <location>
        <begin position="94"/>
        <end position="115"/>
    </location>
</feature>
<protein>
    <submittedName>
        <fullName evidence="8">GtrA-like protein</fullName>
    </submittedName>
</protein>
<dbReference type="Pfam" id="PF04138">
    <property type="entry name" value="GtrA_DPMS_TM"/>
    <property type="match status" value="1"/>
</dbReference>
<evidence type="ECO:0000259" key="7">
    <source>
        <dbReference type="Pfam" id="PF04138"/>
    </source>
</evidence>
<dbReference type="RefSeq" id="WP_123929379.1">
    <property type="nucleotide sequence ID" value="NZ_CP033896.1"/>
</dbReference>
<keyword evidence="4 6" id="KW-1133">Transmembrane helix</keyword>
<dbReference type="PANTHER" id="PTHR38459">
    <property type="entry name" value="PROPHAGE BACTOPRENOL-LINKED GLUCOSE TRANSLOCASE HOMOLOG"/>
    <property type="match status" value="1"/>
</dbReference>
<dbReference type="PANTHER" id="PTHR38459:SF1">
    <property type="entry name" value="PROPHAGE BACTOPRENOL-LINKED GLUCOSE TRANSLOCASE HOMOLOG"/>
    <property type="match status" value="1"/>
</dbReference>
<evidence type="ECO:0000256" key="6">
    <source>
        <dbReference type="SAM" id="Phobius"/>
    </source>
</evidence>
<evidence type="ECO:0000256" key="4">
    <source>
        <dbReference type="ARBA" id="ARBA00022989"/>
    </source>
</evidence>
<dbReference type="GO" id="GO:0005886">
    <property type="term" value="C:plasma membrane"/>
    <property type="evidence" value="ECO:0007669"/>
    <property type="project" value="TreeGrafter"/>
</dbReference>
<comment type="similarity">
    <text evidence="2">Belongs to the GtrA family.</text>
</comment>
<gene>
    <name evidence="8" type="ORF">CCHOA_09360</name>
</gene>
<dbReference type="AlphaFoldDB" id="A0A3G6J826"/>
<feature type="domain" description="GtrA/DPMS transmembrane" evidence="7">
    <location>
        <begin position="32"/>
        <end position="146"/>
    </location>
</feature>
<dbReference type="Proteomes" id="UP000269019">
    <property type="component" value="Chromosome"/>
</dbReference>
<evidence type="ECO:0000313" key="9">
    <source>
        <dbReference type="Proteomes" id="UP000269019"/>
    </source>
</evidence>
<dbReference type="InterPro" id="IPR051401">
    <property type="entry name" value="GtrA_CellWall_Glycosyl"/>
</dbReference>
<dbReference type="GO" id="GO:0000271">
    <property type="term" value="P:polysaccharide biosynthetic process"/>
    <property type="evidence" value="ECO:0007669"/>
    <property type="project" value="InterPro"/>
</dbReference>